<keyword evidence="3 6" id="KW-0812">Transmembrane</keyword>
<dbReference type="Proteomes" id="UP000184396">
    <property type="component" value="Unassembled WGS sequence"/>
</dbReference>
<gene>
    <name evidence="7" type="ORF">SAMN05216261_0542</name>
</gene>
<feature type="transmembrane region" description="Helical" evidence="6">
    <location>
        <begin position="129"/>
        <end position="155"/>
    </location>
</feature>
<reference evidence="7 8" key="1">
    <citation type="submission" date="2016-11" db="EMBL/GenBank/DDBJ databases">
        <authorList>
            <person name="Jaros S."/>
            <person name="Januszkiewicz K."/>
            <person name="Wedrychowicz H."/>
        </authorList>
    </citation>
    <scope>NUCLEOTIDE SEQUENCE [LARGE SCALE GENOMIC DNA]</scope>
    <source>
        <strain evidence="7 8">CGMCC 1.12213</strain>
    </source>
</reference>
<dbReference type="RefSeq" id="WP_019386123.1">
    <property type="nucleotide sequence ID" value="NZ_ALIH01000001.1"/>
</dbReference>
<evidence type="ECO:0000256" key="6">
    <source>
        <dbReference type="SAM" id="Phobius"/>
    </source>
</evidence>
<evidence type="ECO:0000256" key="1">
    <source>
        <dbReference type="ARBA" id="ARBA00004651"/>
    </source>
</evidence>
<keyword evidence="4 6" id="KW-1133">Transmembrane helix</keyword>
<feature type="transmembrane region" description="Helical" evidence="6">
    <location>
        <begin position="12"/>
        <end position="30"/>
    </location>
</feature>
<dbReference type="AlphaFoldDB" id="A0A1M6APE1"/>
<comment type="subcellular location">
    <subcellularLocation>
        <location evidence="1">Cell membrane</location>
        <topology evidence="1">Multi-pass membrane protein</topology>
    </subcellularLocation>
</comment>
<name>A0A1M6APE1_9FLAO</name>
<evidence type="ECO:0000256" key="4">
    <source>
        <dbReference type="ARBA" id="ARBA00022989"/>
    </source>
</evidence>
<accession>A0A1M6APE1</accession>
<keyword evidence="8" id="KW-1185">Reference proteome</keyword>
<dbReference type="Pfam" id="PF03706">
    <property type="entry name" value="LPG_synthase_TM"/>
    <property type="match status" value="1"/>
</dbReference>
<feature type="transmembrane region" description="Helical" evidence="6">
    <location>
        <begin position="54"/>
        <end position="72"/>
    </location>
</feature>
<dbReference type="OrthoDB" id="1121314at2"/>
<feature type="transmembrane region" description="Helical" evidence="6">
    <location>
        <begin position="167"/>
        <end position="186"/>
    </location>
</feature>
<keyword evidence="2" id="KW-1003">Cell membrane</keyword>
<evidence type="ECO:0000313" key="8">
    <source>
        <dbReference type="Proteomes" id="UP000184396"/>
    </source>
</evidence>
<evidence type="ECO:0000256" key="2">
    <source>
        <dbReference type="ARBA" id="ARBA00022475"/>
    </source>
</evidence>
<dbReference type="eggNOG" id="COG0392">
    <property type="taxonomic scope" value="Bacteria"/>
</dbReference>
<organism evidence="7 8">
    <name type="scientific">Algibacter luteus</name>
    <dbReference type="NCBI Taxonomy" id="1178825"/>
    <lineage>
        <taxon>Bacteria</taxon>
        <taxon>Pseudomonadati</taxon>
        <taxon>Bacteroidota</taxon>
        <taxon>Flavobacteriia</taxon>
        <taxon>Flavobacteriales</taxon>
        <taxon>Flavobacteriaceae</taxon>
        <taxon>Algibacter</taxon>
    </lineage>
</organism>
<protein>
    <submittedName>
        <fullName evidence="7">Uncharacterized membrane protein YbhN, UPF0104 family</fullName>
    </submittedName>
</protein>
<feature type="transmembrane region" description="Helical" evidence="6">
    <location>
        <begin position="287"/>
        <end position="313"/>
    </location>
</feature>
<sequence length="324" mass="37619">MIYALPYKTKQFFFVLIKLSIVVGAFYFIYQKLATNNHLSFSEFIQLLSKNNTFSVKNIIFLLILSFFNWFFEILKWKTLVSYVMPIQFKNAIQQSLGSLTASLFTPNRIGEYGAKAIYFISNLRKRILLVNLMSNMLQMSVTLLIGIIGFYYYISKYNPDINYFRISKFIVLVVIAVILISFGITSDKFKIKGFSIDKIKHFVFRYPKTKLLAGFLLSLLRYLIFSFQFYVLLQIFHVELNYIDAMTIITSMYLLASIVPTIFIFDVVIKGSVAVYLFSLAGINEIVILAIITLMWILNFVLPSIIGSYYVLRFKLPKTKSEQ</sequence>
<feature type="transmembrane region" description="Helical" evidence="6">
    <location>
        <begin position="212"/>
        <end position="234"/>
    </location>
</feature>
<evidence type="ECO:0000313" key="7">
    <source>
        <dbReference type="EMBL" id="SHI38301.1"/>
    </source>
</evidence>
<dbReference type="EMBL" id="FQYK01000001">
    <property type="protein sequence ID" value="SHI38301.1"/>
    <property type="molecule type" value="Genomic_DNA"/>
</dbReference>
<proteinExistence type="predicted"/>
<feature type="transmembrane region" description="Helical" evidence="6">
    <location>
        <begin position="254"/>
        <end position="280"/>
    </location>
</feature>
<evidence type="ECO:0000256" key="5">
    <source>
        <dbReference type="ARBA" id="ARBA00023136"/>
    </source>
</evidence>
<keyword evidence="5 6" id="KW-0472">Membrane</keyword>
<evidence type="ECO:0000256" key="3">
    <source>
        <dbReference type="ARBA" id="ARBA00022692"/>
    </source>
</evidence>
<dbReference type="STRING" id="1178825.SAMN05216261_0542"/>
<dbReference type="GO" id="GO:0005886">
    <property type="term" value="C:plasma membrane"/>
    <property type="evidence" value="ECO:0007669"/>
    <property type="project" value="UniProtKB-SubCell"/>
</dbReference>
<dbReference type="InterPro" id="IPR022791">
    <property type="entry name" value="L-PG_synthase/AglD"/>
</dbReference>